<evidence type="ECO:0000313" key="2">
    <source>
        <dbReference type="Proteomes" id="UP000694843"/>
    </source>
</evidence>
<protein>
    <submittedName>
        <fullName evidence="3">Extensin-like</fullName>
    </submittedName>
</protein>
<feature type="region of interest" description="Disordered" evidence="1">
    <location>
        <begin position="1"/>
        <end position="48"/>
    </location>
</feature>
<dbReference type="OrthoDB" id="10688903at2759"/>
<sequence>MGGDERSRDGRSGDEKSRDERSRDERSGDERSRDDKLGCTNKPREVLKTLPLRPSFANSISEASTCSVEHPLPPESDRYAIKYQEALQETVSPGHIWLKIQDTEVLEFTKALDTPSPPRARLWSHPPPPHEWRGPRVAPLAGQPRPPAPSRSPRWSLSGNYFNSPTLTCWSRMRRTSSVITPRYHPLNHQTNYTHINPFTLPPALPSIHPTFYLSSHPPVHPSSRLPILPSFRPPVYSPTQRPMGARVPTFLSCHQCPHSCPAISALIPHLPSVPSFLSCDQCPHSFPAISALTPSLPSVPSLLPCHQCPHSFPTISALIPVLPSVPSFLPYYQCPHSLPALSTIPFFYVTCPYSVIFRRFAI</sequence>
<dbReference type="RefSeq" id="XP_018023001.1">
    <property type="nucleotide sequence ID" value="XM_018167512.1"/>
</dbReference>
<keyword evidence="2" id="KW-1185">Reference proteome</keyword>
<dbReference type="AlphaFoldDB" id="A0A8B7PCN9"/>
<dbReference type="KEGG" id="hazt:108679005"/>
<proteinExistence type="predicted"/>
<organism evidence="2 3">
    <name type="scientific">Hyalella azteca</name>
    <name type="common">Amphipod</name>
    <dbReference type="NCBI Taxonomy" id="294128"/>
    <lineage>
        <taxon>Eukaryota</taxon>
        <taxon>Metazoa</taxon>
        <taxon>Ecdysozoa</taxon>
        <taxon>Arthropoda</taxon>
        <taxon>Crustacea</taxon>
        <taxon>Multicrustacea</taxon>
        <taxon>Malacostraca</taxon>
        <taxon>Eumalacostraca</taxon>
        <taxon>Peracarida</taxon>
        <taxon>Amphipoda</taxon>
        <taxon>Senticaudata</taxon>
        <taxon>Talitrida</taxon>
        <taxon>Talitroidea</taxon>
        <taxon>Hyalellidae</taxon>
        <taxon>Hyalella</taxon>
    </lineage>
</organism>
<dbReference type="Proteomes" id="UP000694843">
    <property type="component" value="Unplaced"/>
</dbReference>
<evidence type="ECO:0000256" key="1">
    <source>
        <dbReference type="SAM" id="MobiDB-lite"/>
    </source>
</evidence>
<feature type="region of interest" description="Disordered" evidence="1">
    <location>
        <begin position="113"/>
        <end position="154"/>
    </location>
</feature>
<gene>
    <name evidence="3" type="primary">LOC108679005</name>
</gene>
<dbReference type="GeneID" id="108679005"/>
<name>A0A8B7PCN9_HYAAZ</name>
<evidence type="ECO:0000313" key="3">
    <source>
        <dbReference type="RefSeq" id="XP_018023001.1"/>
    </source>
</evidence>
<accession>A0A8B7PCN9</accession>
<reference evidence="3" key="1">
    <citation type="submission" date="2025-08" db="UniProtKB">
        <authorList>
            <consortium name="RefSeq"/>
        </authorList>
    </citation>
    <scope>IDENTIFICATION</scope>
    <source>
        <tissue evidence="3">Whole organism</tissue>
    </source>
</reference>
<feature type="compositionally biased region" description="Basic and acidic residues" evidence="1">
    <location>
        <begin position="1"/>
        <end position="47"/>
    </location>
</feature>